<reference evidence="1 2" key="1">
    <citation type="submission" date="2020-10" db="EMBL/GenBank/DDBJ databases">
        <title>Identification of Nocardia species via Next-generation sequencing and recognition of intraspecies genetic diversity.</title>
        <authorList>
            <person name="Li P."/>
            <person name="Li P."/>
            <person name="Lu B."/>
        </authorList>
    </citation>
    <scope>NUCLEOTIDE SEQUENCE [LARGE SCALE GENOMIC DNA]</scope>
    <source>
        <strain evidence="1 2">BJ06-0157</strain>
    </source>
</reference>
<protein>
    <submittedName>
        <fullName evidence="1">Uncharacterized protein</fullName>
    </submittedName>
</protein>
<proteinExistence type="predicted"/>
<sequence>MATSTPDSSIAAAIQRLDAAIAQAKQDLDTYKQQGQPTAADLQELQKMAAAGELGADMQSAAALVSSGQESWLSLCSGKSSNSHLLDSHVSRMLAEHGGAVTASIQGDTSFDPKPDDLYR</sequence>
<comment type="caution">
    <text evidence="1">The sequence shown here is derived from an EMBL/GenBank/DDBJ whole genome shotgun (WGS) entry which is preliminary data.</text>
</comment>
<accession>A0ABS0CIZ3</accession>
<dbReference type="EMBL" id="JADLQX010000002">
    <property type="protein sequence ID" value="MBF6296566.1"/>
    <property type="molecule type" value="Genomic_DNA"/>
</dbReference>
<gene>
    <name evidence="1" type="ORF">IU459_03300</name>
</gene>
<evidence type="ECO:0000313" key="1">
    <source>
        <dbReference type="EMBL" id="MBF6296566.1"/>
    </source>
</evidence>
<dbReference type="RefSeq" id="WP_195127940.1">
    <property type="nucleotide sequence ID" value="NZ_JADLQX010000002.1"/>
</dbReference>
<evidence type="ECO:0000313" key="2">
    <source>
        <dbReference type="Proteomes" id="UP000702209"/>
    </source>
</evidence>
<name>A0ABS0CIZ3_9NOCA</name>
<keyword evidence="2" id="KW-1185">Reference proteome</keyword>
<dbReference type="Proteomes" id="UP000702209">
    <property type="component" value="Unassembled WGS sequence"/>
</dbReference>
<organism evidence="1 2">
    <name type="scientific">Nocardia amamiensis</name>
    <dbReference type="NCBI Taxonomy" id="404578"/>
    <lineage>
        <taxon>Bacteria</taxon>
        <taxon>Bacillati</taxon>
        <taxon>Actinomycetota</taxon>
        <taxon>Actinomycetes</taxon>
        <taxon>Mycobacteriales</taxon>
        <taxon>Nocardiaceae</taxon>
        <taxon>Nocardia</taxon>
    </lineage>
</organism>